<gene>
    <name evidence="5" type="ORF">B842_02500</name>
</gene>
<name>A0A0B5D7Z0_9CORY</name>
<evidence type="ECO:0000256" key="1">
    <source>
        <dbReference type="ARBA" id="ARBA00022737"/>
    </source>
</evidence>
<dbReference type="PANTHER" id="PTHR43855">
    <property type="entry name" value="THIOSULFATE SULFURTRANSFERASE"/>
    <property type="match status" value="1"/>
</dbReference>
<dbReference type="InterPro" id="IPR051126">
    <property type="entry name" value="Thiosulfate_sulfurtransferase"/>
</dbReference>
<evidence type="ECO:0000313" key="6">
    <source>
        <dbReference type="Proteomes" id="UP000031524"/>
    </source>
</evidence>
<dbReference type="PROSITE" id="PS00683">
    <property type="entry name" value="RHODANESE_2"/>
    <property type="match status" value="1"/>
</dbReference>
<dbReference type="HOGENOM" id="CLU_031618_1_3_11"/>
<dbReference type="Pfam" id="PF00581">
    <property type="entry name" value="Rhodanese"/>
    <property type="match status" value="2"/>
</dbReference>
<dbReference type="KEGG" id="chm:B842_02500"/>
<sequence length="293" mass="33154">MAVPFDPHAPFQEYAHPERLVSASWLSARLGSPGLRVIESDEDSLLYDIGHLPGAVRIDWQKDLNDPVTRDIIDGEAFAALMNSKGISRDDTVVIYGDQSNWWAAFTLWVFELFGHEDVRLLDGGRDAWMAEERDTSYVVPEYPSADYPVVERNDTDYRVFVNEMLEQIGSATIVDVRSLEEYNGLLGDGEEPAVAPTLRKGHIPTAVNLPWQDNVHPNSRFRSRAELDELYSALDPASETTVYCHVGDRTAHTWFVLKYLLGFEKVRNYDGSWVEWGNMVRMPIARGQAPHA</sequence>
<dbReference type="Gene3D" id="3.40.250.10">
    <property type="entry name" value="Rhodanese-like domain"/>
    <property type="match status" value="2"/>
</dbReference>
<dbReference type="InterPro" id="IPR001763">
    <property type="entry name" value="Rhodanese-like_dom"/>
</dbReference>
<feature type="domain" description="Rhodanese" evidence="4">
    <location>
        <begin position="168"/>
        <end position="286"/>
    </location>
</feature>
<dbReference type="OrthoDB" id="9781034at2"/>
<organism evidence="5 6">
    <name type="scientific">Corynebacterium humireducens NBRC 106098 = DSM 45392</name>
    <dbReference type="NCBI Taxonomy" id="1223515"/>
    <lineage>
        <taxon>Bacteria</taxon>
        <taxon>Bacillati</taxon>
        <taxon>Actinomycetota</taxon>
        <taxon>Actinomycetes</taxon>
        <taxon>Mycobacteriales</taxon>
        <taxon>Corynebacteriaceae</taxon>
        <taxon>Corynebacterium</taxon>
    </lineage>
</organism>
<dbReference type="SUPFAM" id="SSF52821">
    <property type="entry name" value="Rhodanese/Cell cycle control phosphatase"/>
    <property type="match status" value="2"/>
</dbReference>
<evidence type="ECO:0000256" key="3">
    <source>
        <dbReference type="RuleBase" id="RU000507"/>
    </source>
</evidence>
<proteinExistence type="predicted"/>
<dbReference type="CDD" id="cd01449">
    <property type="entry name" value="TST_Repeat_2"/>
    <property type="match status" value="1"/>
</dbReference>
<dbReference type="STRING" id="1223515.B842_02500"/>
<keyword evidence="3 5" id="KW-0808">Transferase</keyword>
<dbReference type="Proteomes" id="UP000031524">
    <property type="component" value="Chromosome"/>
</dbReference>
<evidence type="ECO:0000259" key="4">
    <source>
        <dbReference type="PROSITE" id="PS50206"/>
    </source>
</evidence>
<dbReference type="RefSeq" id="WP_040085019.1">
    <property type="nucleotide sequence ID" value="NZ_BCSU01000004.1"/>
</dbReference>
<dbReference type="SMART" id="SM00450">
    <property type="entry name" value="RHOD"/>
    <property type="match status" value="2"/>
</dbReference>
<evidence type="ECO:0000256" key="2">
    <source>
        <dbReference type="ARBA" id="ARBA00047549"/>
    </source>
</evidence>
<dbReference type="PANTHER" id="PTHR43855:SF1">
    <property type="entry name" value="THIOSULFATE SULFURTRANSFERASE"/>
    <property type="match status" value="1"/>
</dbReference>
<dbReference type="GO" id="GO:0004792">
    <property type="term" value="F:thiosulfate-cyanide sulfurtransferase activity"/>
    <property type="evidence" value="ECO:0007669"/>
    <property type="project" value="UniProtKB-EC"/>
</dbReference>
<dbReference type="EMBL" id="CP005286">
    <property type="protein sequence ID" value="AJE32353.1"/>
    <property type="molecule type" value="Genomic_DNA"/>
</dbReference>
<feature type="domain" description="Rhodanese" evidence="4">
    <location>
        <begin position="31"/>
        <end position="138"/>
    </location>
</feature>
<dbReference type="PROSITE" id="PS00380">
    <property type="entry name" value="RHODANESE_1"/>
    <property type="match status" value="1"/>
</dbReference>
<comment type="catalytic activity">
    <reaction evidence="2">
        <text>thiosulfate + hydrogen cyanide = thiocyanate + sulfite + 2 H(+)</text>
        <dbReference type="Rhea" id="RHEA:16881"/>
        <dbReference type="ChEBI" id="CHEBI:15378"/>
        <dbReference type="ChEBI" id="CHEBI:17359"/>
        <dbReference type="ChEBI" id="CHEBI:18022"/>
        <dbReference type="ChEBI" id="CHEBI:18407"/>
        <dbReference type="ChEBI" id="CHEBI:33542"/>
        <dbReference type="EC" id="2.8.1.1"/>
    </reaction>
</comment>
<keyword evidence="6" id="KW-1185">Reference proteome</keyword>
<evidence type="ECO:0000313" key="5">
    <source>
        <dbReference type="EMBL" id="AJE32353.1"/>
    </source>
</evidence>
<dbReference type="PROSITE" id="PS50206">
    <property type="entry name" value="RHODANESE_3"/>
    <property type="match status" value="2"/>
</dbReference>
<accession>A0A0B5D7Z0</accession>
<dbReference type="InterPro" id="IPR036873">
    <property type="entry name" value="Rhodanese-like_dom_sf"/>
</dbReference>
<keyword evidence="1" id="KW-0677">Repeat</keyword>
<dbReference type="InterPro" id="IPR001307">
    <property type="entry name" value="Thiosulphate_STrfase_CS"/>
</dbReference>
<dbReference type="AlphaFoldDB" id="A0A0B5D7Z0"/>
<reference evidence="5 6" key="1">
    <citation type="submission" date="2013-04" db="EMBL/GenBank/DDBJ databases">
        <title>Complete genome sequence of Corynebacterium humireducens DSM 45392(T), isolated from a wastewater-fed microbial fuel cell.</title>
        <authorList>
            <person name="Ruckert C."/>
            <person name="Albersmeier A."/>
            <person name="Kalinowski J."/>
        </authorList>
    </citation>
    <scope>NUCLEOTIDE SEQUENCE [LARGE SCALE GENOMIC DNA]</scope>
    <source>
        <strain evidence="6">MFC-5</strain>
    </source>
</reference>
<protein>
    <recommendedName>
        <fullName evidence="3">Sulfurtransferase</fullName>
    </recommendedName>
</protein>
<dbReference type="CDD" id="cd01448">
    <property type="entry name" value="TST_Repeat_1"/>
    <property type="match status" value="1"/>
</dbReference>